<organism evidence="3 4">
    <name type="scientific">Parafrankia soli</name>
    <dbReference type="NCBI Taxonomy" id="2599596"/>
    <lineage>
        <taxon>Bacteria</taxon>
        <taxon>Bacillati</taxon>
        <taxon>Actinomycetota</taxon>
        <taxon>Actinomycetes</taxon>
        <taxon>Frankiales</taxon>
        <taxon>Frankiaceae</taxon>
        <taxon>Parafrankia</taxon>
    </lineage>
</organism>
<dbReference type="PANTHER" id="PTHR13696:SF99">
    <property type="entry name" value="COBYRINIC ACID AC-DIAMIDE SYNTHASE"/>
    <property type="match status" value="1"/>
</dbReference>
<dbReference type="AlphaFoldDB" id="A0A1S1R1N8"/>
<feature type="region of interest" description="Disordered" evidence="1">
    <location>
        <begin position="412"/>
        <end position="467"/>
    </location>
</feature>
<dbReference type="OrthoDB" id="69313at2"/>
<sequence length="467" mass="49285">MSAAVVAFFNNKGGVGKTSLVYHLANMYADLGRRVLAADLDPQANLTASFLDEDTLERLWHPEARRSAAPARTIHGMLRPLIEGTGDIAPAPGQLVGDNLVLLPGDLELSGFEDELSQAWPRCLEGPGNPRAFRVMSALGRLVRAVADLHDVEIVVIDVGPNLGVINRAALVASDHVVVPLAPDLFSMQGLRNLGPALRAWRDGWADRLARAPRDVTGLPGGGMRPLGYVMLTPHGRSDRPSRAHSRWISRMPTVYAQEVLGVAPRVPVDIAVDQHCLAQVQHYRSLMPLAQLARRPVFALRPSDGIVGSHLQTTQRAYRDFSTLAVRIARRMAEAERRPGPRELEPAPRVDHRPVGGRPPGTSPTAGPAAGPMAGPAAGLTVGLGAGGGPRPALGPDAEVALSRVPLARSETAPRAALAAGPAASVSTSPDSVGPVSMAAPLPPGLPPTVAMPRVRPDRPRPGRAG</sequence>
<accession>A0A1S1R1N8</accession>
<name>A0A1S1R1N8_9ACTN</name>
<feature type="compositionally biased region" description="Low complexity" evidence="1">
    <location>
        <begin position="364"/>
        <end position="376"/>
    </location>
</feature>
<evidence type="ECO:0000313" key="3">
    <source>
        <dbReference type="EMBL" id="OHV40100.1"/>
    </source>
</evidence>
<feature type="domain" description="AAA" evidence="2">
    <location>
        <begin position="5"/>
        <end position="198"/>
    </location>
</feature>
<dbReference type="Pfam" id="PF13614">
    <property type="entry name" value="AAA_31"/>
    <property type="match status" value="1"/>
</dbReference>
<dbReference type="CDD" id="cd02042">
    <property type="entry name" value="ParAB_family"/>
    <property type="match status" value="1"/>
</dbReference>
<evidence type="ECO:0000256" key="1">
    <source>
        <dbReference type="SAM" id="MobiDB-lite"/>
    </source>
</evidence>
<gene>
    <name evidence="3" type="ORF">BBK14_12890</name>
</gene>
<dbReference type="SUPFAM" id="SSF52540">
    <property type="entry name" value="P-loop containing nucleoside triphosphate hydrolases"/>
    <property type="match status" value="1"/>
</dbReference>
<dbReference type="PANTHER" id="PTHR13696">
    <property type="entry name" value="P-LOOP CONTAINING NUCLEOSIDE TRIPHOSPHATE HYDROLASE"/>
    <property type="match status" value="1"/>
</dbReference>
<keyword evidence="4" id="KW-1185">Reference proteome</keyword>
<dbReference type="InterPro" id="IPR027417">
    <property type="entry name" value="P-loop_NTPase"/>
</dbReference>
<dbReference type="InterPro" id="IPR050678">
    <property type="entry name" value="DNA_Partitioning_ATPase"/>
</dbReference>
<feature type="compositionally biased region" description="Basic and acidic residues" evidence="1">
    <location>
        <begin position="333"/>
        <end position="355"/>
    </location>
</feature>
<dbReference type="InterPro" id="IPR025669">
    <property type="entry name" value="AAA_dom"/>
</dbReference>
<reference evidence="4" key="1">
    <citation type="submission" date="2016-07" db="EMBL/GenBank/DDBJ databases">
        <title>Frankia sp. NRRL B-16219 Genome sequencing.</title>
        <authorList>
            <person name="Ghodhbane-Gtari F."/>
            <person name="Swanson E."/>
            <person name="Gueddou A."/>
            <person name="Louati M."/>
            <person name="Nouioui I."/>
            <person name="Hezbri K."/>
            <person name="Abebe-Akele F."/>
            <person name="Simpson S."/>
            <person name="Morris K."/>
            <person name="Thomas K."/>
            <person name="Gtari M."/>
            <person name="Tisa L.S."/>
        </authorList>
    </citation>
    <scope>NUCLEOTIDE SEQUENCE [LARGE SCALE GENOMIC DNA]</scope>
    <source>
        <strain evidence="4">NRRL B-16219</strain>
    </source>
</reference>
<evidence type="ECO:0000313" key="4">
    <source>
        <dbReference type="Proteomes" id="UP000179769"/>
    </source>
</evidence>
<evidence type="ECO:0000259" key="2">
    <source>
        <dbReference type="Pfam" id="PF13614"/>
    </source>
</evidence>
<feature type="region of interest" description="Disordered" evidence="1">
    <location>
        <begin position="333"/>
        <end position="376"/>
    </location>
</feature>
<dbReference type="EMBL" id="MAXA01000080">
    <property type="protein sequence ID" value="OHV40100.1"/>
    <property type="molecule type" value="Genomic_DNA"/>
</dbReference>
<proteinExistence type="predicted"/>
<dbReference type="Proteomes" id="UP000179769">
    <property type="component" value="Unassembled WGS sequence"/>
</dbReference>
<dbReference type="Gene3D" id="3.40.50.300">
    <property type="entry name" value="P-loop containing nucleotide triphosphate hydrolases"/>
    <property type="match status" value="1"/>
</dbReference>
<protein>
    <submittedName>
        <fullName evidence="3">Cobyrinic acid ac-diamide synthase</fullName>
    </submittedName>
</protein>
<feature type="compositionally biased region" description="Basic and acidic residues" evidence="1">
    <location>
        <begin position="456"/>
        <end position="467"/>
    </location>
</feature>
<dbReference type="RefSeq" id="WP_071060803.1">
    <property type="nucleotide sequence ID" value="NZ_MAXA01000080.1"/>
</dbReference>
<comment type="caution">
    <text evidence="3">The sequence shown here is derived from an EMBL/GenBank/DDBJ whole genome shotgun (WGS) entry which is preliminary data.</text>
</comment>
<feature type="compositionally biased region" description="Low complexity" evidence="1">
    <location>
        <begin position="414"/>
        <end position="425"/>
    </location>
</feature>